<accession>A0A9P1DMD4</accession>
<dbReference type="AlphaFoldDB" id="A0A9P1DMD4"/>
<keyword evidence="3" id="KW-1185">Reference proteome</keyword>
<dbReference type="EMBL" id="CAMXCT030005580">
    <property type="protein sequence ID" value="CAL4800098.1"/>
    <property type="molecule type" value="Genomic_DNA"/>
</dbReference>
<reference evidence="2 3" key="2">
    <citation type="submission" date="2024-05" db="EMBL/GenBank/DDBJ databases">
        <authorList>
            <person name="Chen Y."/>
            <person name="Shah S."/>
            <person name="Dougan E. K."/>
            <person name="Thang M."/>
            <person name="Chan C."/>
        </authorList>
    </citation>
    <scope>NUCLEOTIDE SEQUENCE [LARGE SCALE GENOMIC DNA]</scope>
</reference>
<dbReference type="EMBL" id="CAMXCT010005580">
    <property type="protein sequence ID" value="CAI4012786.1"/>
    <property type="molecule type" value="Genomic_DNA"/>
</dbReference>
<reference evidence="1" key="1">
    <citation type="submission" date="2022-10" db="EMBL/GenBank/DDBJ databases">
        <authorList>
            <person name="Chen Y."/>
            <person name="Dougan E. K."/>
            <person name="Chan C."/>
            <person name="Rhodes N."/>
            <person name="Thang M."/>
        </authorList>
    </citation>
    <scope>NUCLEOTIDE SEQUENCE</scope>
</reference>
<dbReference type="Gene3D" id="3.80.10.10">
    <property type="entry name" value="Ribonuclease Inhibitor"/>
    <property type="match status" value="1"/>
</dbReference>
<dbReference type="InterPro" id="IPR032675">
    <property type="entry name" value="LRR_dom_sf"/>
</dbReference>
<sequence length="113" mass="12204">MAHSSVGEVVKPSHEPFRRIPQRGKVELDERELPKSINMLNFRGNVCAEAPDYKAKLLAYLPELAQLDGEEVELGSRTVAPDAANAESQCPATDAANAEAEEVILNKGHGVPV</sequence>
<keyword evidence="2" id="KW-0687">Ribonucleoprotein</keyword>
<gene>
    <name evidence="1" type="ORF">C1SCF055_LOCUS37814</name>
</gene>
<evidence type="ECO:0000313" key="2">
    <source>
        <dbReference type="EMBL" id="CAL4800098.1"/>
    </source>
</evidence>
<dbReference type="EMBL" id="CAMXCT020005580">
    <property type="protein sequence ID" value="CAL1166161.1"/>
    <property type="molecule type" value="Genomic_DNA"/>
</dbReference>
<protein>
    <submittedName>
        <fullName evidence="2">U2 small nuclear ribonucleoprotein A' (U2 snRNP A')</fullName>
    </submittedName>
</protein>
<dbReference type="OrthoDB" id="266138at2759"/>
<dbReference type="GO" id="GO:1990904">
    <property type="term" value="C:ribonucleoprotein complex"/>
    <property type="evidence" value="ECO:0007669"/>
    <property type="project" value="UniProtKB-KW"/>
</dbReference>
<organism evidence="1">
    <name type="scientific">Cladocopium goreaui</name>
    <dbReference type="NCBI Taxonomy" id="2562237"/>
    <lineage>
        <taxon>Eukaryota</taxon>
        <taxon>Sar</taxon>
        <taxon>Alveolata</taxon>
        <taxon>Dinophyceae</taxon>
        <taxon>Suessiales</taxon>
        <taxon>Symbiodiniaceae</taxon>
        <taxon>Cladocopium</taxon>
    </lineage>
</organism>
<evidence type="ECO:0000313" key="3">
    <source>
        <dbReference type="Proteomes" id="UP001152797"/>
    </source>
</evidence>
<proteinExistence type="predicted"/>
<comment type="caution">
    <text evidence="1">The sequence shown here is derived from an EMBL/GenBank/DDBJ whole genome shotgun (WGS) entry which is preliminary data.</text>
</comment>
<evidence type="ECO:0000313" key="1">
    <source>
        <dbReference type="EMBL" id="CAI4012786.1"/>
    </source>
</evidence>
<name>A0A9P1DMD4_9DINO</name>
<dbReference type="Proteomes" id="UP001152797">
    <property type="component" value="Unassembled WGS sequence"/>
</dbReference>